<organism evidence="2 3">
    <name type="scientific">Falsiroseomonas tokyonensis</name>
    <dbReference type="NCBI Taxonomy" id="430521"/>
    <lineage>
        <taxon>Bacteria</taxon>
        <taxon>Pseudomonadati</taxon>
        <taxon>Pseudomonadota</taxon>
        <taxon>Alphaproteobacteria</taxon>
        <taxon>Acetobacterales</taxon>
        <taxon>Roseomonadaceae</taxon>
        <taxon>Falsiroseomonas</taxon>
    </lineage>
</organism>
<keyword evidence="3" id="KW-1185">Reference proteome</keyword>
<dbReference type="SMART" id="SM01118">
    <property type="entry name" value="CYTH"/>
    <property type="match status" value="1"/>
</dbReference>
<dbReference type="CDD" id="cd07891">
    <property type="entry name" value="CYTH-like_CthTTM-like_1"/>
    <property type="match status" value="1"/>
</dbReference>
<protein>
    <submittedName>
        <fullName evidence="2">CYTH domain-containing protein</fullName>
    </submittedName>
</protein>
<comment type="caution">
    <text evidence="2">The sequence shown here is derived from an EMBL/GenBank/DDBJ whole genome shotgun (WGS) entry which is preliminary data.</text>
</comment>
<dbReference type="Pfam" id="PF01928">
    <property type="entry name" value="CYTH"/>
    <property type="match status" value="1"/>
</dbReference>
<dbReference type="Proteomes" id="UP001595420">
    <property type="component" value="Unassembled WGS sequence"/>
</dbReference>
<dbReference type="PANTHER" id="PTHR40114:SF1">
    <property type="entry name" value="SLR0698 PROTEIN"/>
    <property type="match status" value="1"/>
</dbReference>
<name>A0ABV7BXX0_9PROT</name>
<evidence type="ECO:0000313" key="2">
    <source>
        <dbReference type="EMBL" id="MFC3001806.1"/>
    </source>
</evidence>
<dbReference type="PANTHER" id="PTHR40114">
    <property type="entry name" value="SLR0698 PROTEIN"/>
    <property type="match status" value="1"/>
</dbReference>
<evidence type="ECO:0000313" key="3">
    <source>
        <dbReference type="Proteomes" id="UP001595420"/>
    </source>
</evidence>
<feature type="domain" description="CYTH" evidence="1">
    <location>
        <begin position="2"/>
        <end position="151"/>
    </location>
</feature>
<gene>
    <name evidence="2" type="ORF">ACFOD3_18000</name>
</gene>
<dbReference type="InterPro" id="IPR012042">
    <property type="entry name" value="NeuTTM/CthTTM-like"/>
</dbReference>
<reference evidence="3" key="1">
    <citation type="journal article" date="2019" name="Int. J. Syst. Evol. Microbiol.">
        <title>The Global Catalogue of Microorganisms (GCM) 10K type strain sequencing project: providing services to taxonomists for standard genome sequencing and annotation.</title>
        <authorList>
            <consortium name="The Broad Institute Genomics Platform"/>
            <consortium name="The Broad Institute Genome Sequencing Center for Infectious Disease"/>
            <person name="Wu L."/>
            <person name="Ma J."/>
        </authorList>
    </citation>
    <scope>NUCLEOTIDE SEQUENCE [LARGE SCALE GENOMIC DNA]</scope>
    <source>
        <strain evidence="3">CGMCC 1.16855</strain>
    </source>
</reference>
<sequence length="161" mass="17035">MGIEIERKFLVAGEGWRRVARGPGLPIRQGYLSAGAGPAVVRVRIAGPQGFLTIKGPGGLVRAEFEYPIPLDDAQSLLALCTAPPLAKTRHEVPHEGHLWTVDVFEAPERLAGLVLAEVELPDAKAAPPLPDWLGPEVTEDPRYTNAALAKSGPPAGAVKA</sequence>
<dbReference type="RefSeq" id="WP_216837884.1">
    <property type="nucleotide sequence ID" value="NZ_JAFNJS010000005.1"/>
</dbReference>
<accession>A0ABV7BXX0</accession>
<evidence type="ECO:0000259" key="1">
    <source>
        <dbReference type="PROSITE" id="PS51707"/>
    </source>
</evidence>
<dbReference type="InterPro" id="IPR023577">
    <property type="entry name" value="CYTH_domain"/>
</dbReference>
<dbReference type="EMBL" id="JBHRSB010000005">
    <property type="protein sequence ID" value="MFC3001806.1"/>
    <property type="molecule type" value="Genomic_DNA"/>
</dbReference>
<proteinExistence type="predicted"/>
<dbReference type="PIRSF" id="PIRSF016487">
    <property type="entry name" value="CYTH_UCP016487"/>
    <property type="match status" value="1"/>
</dbReference>
<dbReference type="PROSITE" id="PS51707">
    <property type="entry name" value="CYTH"/>
    <property type="match status" value="1"/>
</dbReference>